<dbReference type="RefSeq" id="XP_062772477.1">
    <property type="nucleotide sequence ID" value="XM_062916426.1"/>
</dbReference>
<dbReference type="AlphaFoldDB" id="A0AAX4HWK7"/>
<dbReference type="Proteomes" id="UP001322277">
    <property type="component" value="Chromosome 1"/>
</dbReference>
<protein>
    <submittedName>
        <fullName evidence="1">Uncharacterized protein</fullName>
    </submittedName>
</protein>
<evidence type="ECO:0000313" key="1">
    <source>
        <dbReference type="EMBL" id="WQF75253.1"/>
    </source>
</evidence>
<sequence>MGFDDVRCHDTKGAFATSPQSPKLVAVLFLSRSDESTIRRHGVDAEDLIGSKTVQWADRGVPAAGNVASPEADSLALSTNHAHLPKRSAVEVVTGIFDHKAQVLSAGEVDRKLYLGYVGRFNDILWISSQCTIGGISSRKGGM</sequence>
<keyword evidence="2" id="KW-1185">Reference proteome</keyword>
<name>A0AAX4HWK7_9PEZI</name>
<organism evidence="1 2">
    <name type="scientific">Colletotrichum destructivum</name>
    <dbReference type="NCBI Taxonomy" id="34406"/>
    <lineage>
        <taxon>Eukaryota</taxon>
        <taxon>Fungi</taxon>
        <taxon>Dikarya</taxon>
        <taxon>Ascomycota</taxon>
        <taxon>Pezizomycotina</taxon>
        <taxon>Sordariomycetes</taxon>
        <taxon>Hypocreomycetidae</taxon>
        <taxon>Glomerellales</taxon>
        <taxon>Glomerellaceae</taxon>
        <taxon>Colletotrichum</taxon>
        <taxon>Colletotrichum destructivum species complex</taxon>
    </lineage>
</organism>
<gene>
    <name evidence="1" type="ORF">CDEST_00267</name>
</gene>
<proteinExistence type="predicted"/>
<dbReference type="KEGG" id="cdet:87936770"/>
<dbReference type="GeneID" id="87936770"/>
<dbReference type="EMBL" id="CP137305">
    <property type="protein sequence ID" value="WQF75253.1"/>
    <property type="molecule type" value="Genomic_DNA"/>
</dbReference>
<reference evidence="2" key="1">
    <citation type="journal article" date="2023" name="bioRxiv">
        <title>Complete genome of the Medicago anthracnose fungus, Colletotrichum destructivum, reveals a mini-chromosome-like region within a core chromosome.</title>
        <authorList>
            <person name="Lapalu N."/>
            <person name="Simon A."/>
            <person name="Lu A."/>
            <person name="Plaumann P.-L."/>
            <person name="Amselem J."/>
            <person name="Pigne S."/>
            <person name="Auger A."/>
            <person name="Koch C."/>
            <person name="Dallery J.-F."/>
            <person name="O'Connell R.J."/>
        </authorList>
    </citation>
    <scope>NUCLEOTIDE SEQUENCE [LARGE SCALE GENOMIC DNA]</scope>
    <source>
        <strain evidence="2">CBS 520.97</strain>
    </source>
</reference>
<evidence type="ECO:0000313" key="2">
    <source>
        <dbReference type="Proteomes" id="UP001322277"/>
    </source>
</evidence>
<accession>A0AAX4HWK7</accession>